<keyword evidence="2" id="KW-0496">Mitochondrion</keyword>
<name>A0A6G5NI75_9HYME</name>
<proteinExistence type="predicted"/>
<feature type="transmembrane region" description="Helical" evidence="1">
    <location>
        <begin position="6"/>
        <end position="25"/>
    </location>
</feature>
<geneLocation type="mitochondrion" evidence="2"/>
<sequence>MINTPLIMDTLIFIIMFTLLFMMITNIMNFSPIMILINLLIYSMMICIKISMWKPNFMYSIILFLIMISGLLIMFMYFSSLISNEQNNFILNKLLFVNLTLNFLMFMSLNYNLNLMFNNMKKFYFTEINTMMEINEMNFQNILNLYTPPFNNLTIIAMFYLLISLFSIIKICSTKSSTLRKIKMSQNKS</sequence>
<keyword evidence="1" id="KW-1133">Transmembrane helix</keyword>
<feature type="transmembrane region" description="Helical" evidence="1">
    <location>
        <begin position="153"/>
        <end position="173"/>
    </location>
</feature>
<feature type="transmembrane region" description="Helical" evidence="1">
    <location>
        <begin position="90"/>
        <end position="111"/>
    </location>
</feature>
<evidence type="ECO:0000313" key="2">
    <source>
        <dbReference type="EMBL" id="QBG38542.1"/>
    </source>
</evidence>
<accession>A0A6G5NI75</accession>
<keyword evidence="1" id="KW-0812">Transmembrane</keyword>
<organism evidence="2">
    <name type="scientific">Acropyga acutiventris</name>
    <dbReference type="NCBI Taxonomy" id="354291"/>
    <lineage>
        <taxon>Eukaryota</taxon>
        <taxon>Metazoa</taxon>
        <taxon>Ecdysozoa</taxon>
        <taxon>Arthropoda</taxon>
        <taxon>Hexapoda</taxon>
        <taxon>Insecta</taxon>
        <taxon>Pterygota</taxon>
        <taxon>Neoptera</taxon>
        <taxon>Endopterygota</taxon>
        <taxon>Hymenoptera</taxon>
        <taxon>Apocrita</taxon>
        <taxon>Aculeata</taxon>
        <taxon>Formicoidea</taxon>
        <taxon>Formicidae</taxon>
        <taxon>Formicinae</taxon>
        <taxon>Acropyga</taxon>
    </lineage>
</organism>
<keyword evidence="1" id="KW-0472">Membrane</keyword>
<reference evidence="2" key="1">
    <citation type="submission" date="2018-04" db="EMBL/GenBank/DDBJ databases">
        <title>Evolution of mitochondrial genomes in the ant genus Acropyga (Hymenoptera: Formicidae: Formicinae).</title>
        <authorList>
            <person name="Duan X.-Y."/>
            <person name="Qian Z.-Q."/>
        </authorList>
    </citation>
    <scope>NUCLEOTIDE SEQUENCE</scope>
</reference>
<dbReference type="AlphaFoldDB" id="A0A6G5NI75"/>
<feature type="transmembrane region" description="Helical" evidence="1">
    <location>
        <begin position="57"/>
        <end position="78"/>
    </location>
</feature>
<gene>
    <name evidence="2" type="primary">nad6</name>
</gene>
<protein>
    <submittedName>
        <fullName evidence="2">NADH dehydrogenase subunit 6</fullName>
    </submittedName>
</protein>
<evidence type="ECO:0000256" key="1">
    <source>
        <dbReference type="SAM" id="Phobius"/>
    </source>
</evidence>
<dbReference type="EMBL" id="MH158400">
    <property type="protein sequence ID" value="QBG38542.1"/>
    <property type="molecule type" value="Genomic_DNA"/>
</dbReference>